<evidence type="ECO:0000256" key="1">
    <source>
        <dbReference type="SAM" id="MobiDB-lite"/>
    </source>
</evidence>
<evidence type="ECO:0000259" key="2">
    <source>
        <dbReference type="Pfam" id="PF04492"/>
    </source>
</evidence>
<dbReference type="SUPFAM" id="SSF46785">
    <property type="entry name" value="Winged helix' DNA-binding domain"/>
    <property type="match status" value="1"/>
</dbReference>
<evidence type="ECO:0000313" key="3">
    <source>
        <dbReference type="EMBL" id="AJG38123.1"/>
    </source>
</evidence>
<dbReference type="Pfam" id="PF04492">
    <property type="entry name" value="Phage_rep_O"/>
    <property type="match status" value="1"/>
</dbReference>
<feature type="compositionally biased region" description="Basic and acidic residues" evidence="1">
    <location>
        <begin position="112"/>
        <end position="158"/>
    </location>
</feature>
<name>A0A0B5KNR0_9BACT</name>
<dbReference type="NCBIfam" id="TIGR01610">
    <property type="entry name" value="phage_O_Nterm"/>
    <property type="match status" value="1"/>
</dbReference>
<organism evidence="3">
    <name type="scientific">bacterium enrichment culture clone fosmid MGS-K1</name>
    <dbReference type="NCBI Taxonomy" id="1549356"/>
    <lineage>
        <taxon>Bacteria</taxon>
        <taxon>environmental samples</taxon>
    </lineage>
</organism>
<dbReference type="GO" id="GO:0006260">
    <property type="term" value="P:DNA replication"/>
    <property type="evidence" value="ECO:0007669"/>
    <property type="project" value="InterPro"/>
</dbReference>
<feature type="domain" description="Bacteriophage lambda Replication protein O N-terminal" evidence="2">
    <location>
        <begin position="5"/>
        <end position="95"/>
    </location>
</feature>
<feature type="region of interest" description="Disordered" evidence="1">
    <location>
        <begin position="283"/>
        <end position="319"/>
    </location>
</feature>
<accession>A0A0B5KNR0</accession>
<feature type="compositionally biased region" description="Basic and acidic residues" evidence="1">
    <location>
        <begin position="292"/>
        <end position="303"/>
    </location>
</feature>
<sequence>MPDAQDEEQGYTPVPHQLMKVLSQINLTAYESRVIWFVLRKTYGWHKGKDSIPLKQISDATGLSKAHCSRTIARLVRKGILQKDEYREIGIQENYRGLLPDEATKLPDEATKLPDEATKLPDEATKLPDEATKLPDEATKLPDEATKLPDEATPRPVKDSGGVPIQVIGGAYSGNPPVPEGVTSTGTSKDIKNTYQKYGAPPPGGGASTDASSRSPPFTEWKTYIINSNNKQAKLVEMMQAMLPDWSPPKDAIAKMGEIVTKYRYDYGYLALRIWQMAARPPAGNPMNYLRGTDETRQDQDRKRGYRTPKRRPSGDDLL</sequence>
<feature type="region of interest" description="Disordered" evidence="1">
    <location>
        <begin position="112"/>
        <end position="162"/>
    </location>
</feature>
<dbReference type="AlphaFoldDB" id="A0A0B5KNR0"/>
<dbReference type="Gene3D" id="1.10.10.10">
    <property type="entry name" value="Winged helix-like DNA-binding domain superfamily/Winged helix DNA-binding domain"/>
    <property type="match status" value="1"/>
</dbReference>
<dbReference type="EMBL" id="KF831421">
    <property type="protein sequence ID" value="AJG38123.1"/>
    <property type="molecule type" value="Genomic_DNA"/>
</dbReference>
<proteinExistence type="predicted"/>
<dbReference type="InterPro" id="IPR036390">
    <property type="entry name" value="WH_DNA-bd_sf"/>
</dbReference>
<protein>
    <submittedName>
        <fullName evidence="3">Phage replication protein O</fullName>
    </submittedName>
</protein>
<dbReference type="InterPro" id="IPR006497">
    <property type="entry name" value="Phage_lambda_VrpO_N"/>
</dbReference>
<dbReference type="InterPro" id="IPR036388">
    <property type="entry name" value="WH-like_DNA-bd_sf"/>
</dbReference>
<reference evidence="3" key="1">
    <citation type="journal article" date="2015" name="Environ. Microbiol.">
        <title>Pressure adaptation is linked to thermal adaptation in salt-saturated marine habitats.</title>
        <authorList>
            <consortium name="The MAMBA Consortium"/>
            <person name="Alcaide M."/>
            <person name="Stogios P.J."/>
            <person name="Lafraya A."/>
            <person name="Tchigvintsev A."/>
            <person name="Flick R."/>
            <person name="Bargiela R."/>
            <person name="Chernikova T.N."/>
            <person name="Reva O.N."/>
            <person name="Hai T."/>
            <person name="Leggewie C.C."/>
            <person name="Katzke N."/>
            <person name="La Cono V."/>
            <person name="Matesanz R."/>
            <person name="Jebbar M."/>
            <person name="Jaeger K.E."/>
            <person name="Yakimov M.M."/>
            <person name="Yakunin A.F."/>
            <person name="Golyshin P.N."/>
            <person name="Golyshina O.V."/>
            <person name="Savchenko A."/>
            <person name="Ferrer M."/>
        </authorList>
    </citation>
    <scope>NUCLEOTIDE SEQUENCE</scope>
</reference>
<dbReference type="Gene3D" id="6.10.250.1010">
    <property type="match status" value="1"/>
</dbReference>